<dbReference type="Gene3D" id="3.40.30.10">
    <property type="entry name" value="Glutaredoxin"/>
    <property type="match status" value="1"/>
</dbReference>
<dbReference type="InterPro" id="IPR018950">
    <property type="entry name" value="DiS-bond_isomerase_DsbC/G_N"/>
</dbReference>
<accession>A0A927GY83</accession>
<evidence type="ECO:0000256" key="4">
    <source>
        <dbReference type="ARBA" id="ARBA00022764"/>
    </source>
</evidence>
<protein>
    <recommendedName>
        <fullName evidence="7">Thiol:disulfide interchange protein</fullName>
    </recommendedName>
</protein>
<dbReference type="SUPFAM" id="SSF54423">
    <property type="entry name" value="DsbC/DsbG N-terminal domain-like"/>
    <property type="match status" value="1"/>
</dbReference>
<organism evidence="10 11">
    <name type="scientific">Spongiibacter pelagi</name>
    <dbReference type="NCBI Taxonomy" id="2760804"/>
    <lineage>
        <taxon>Bacteria</taxon>
        <taxon>Pseudomonadati</taxon>
        <taxon>Pseudomonadota</taxon>
        <taxon>Gammaproteobacteria</taxon>
        <taxon>Cellvibrionales</taxon>
        <taxon>Spongiibacteraceae</taxon>
        <taxon>Spongiibacter</taxon>
    </lineage>
</organism>
<keyword evidence="3 7" id="KW-0732">Signal</keyword>
<keyword evidence="5" id="KW-1015">Disulfide bond</keyword>
<gene>
    <name evidence="10" type="ORF">IB286_14350</name>
</gene>
<feature type="domain" description="Thioredoxin-like fold" evidence="9">
    <location>
        <begin position="150"/>
        <end position="272"/>
    </location>
</feature>
<dbReference type="SUPFAM" id="SSF52833">
    <property type="entry name" value="Thioredoxin-like"/>
    <property type="match status" value="1"/>
</dbReference>
<evidence type="ECO:0000256" key="5">
    <source>
        <dbReference type="ARBA" id="ARBA00023157"/>
    </source>
</evidence>
<dbReference type="RefSeq" id="WP_190766720.1">
    <property type="nucleotide sequence ID" value="NZ_JACXLD010000014.1"/>
</dbReference>
<evidence type="ECO:0000256" key="3">
    <source>
        <dbReference type="ARBA" id="ARBA00022729"/>
    </source>
</evidence>
<keyword evidence="6 7" id="KW-0676">Redox-active center</keyword>
<dbReference type="InterPro" id="IPR033954">
    <property type="entry name" value="DiS-bond_Isoase_DsbC/G"/>
</dbReference>
<keyword evidence="4 7" id="KW-0574">Periplasm</keyword>
<feature type="signal peptide" evidence="7">
    <location>
        <begin position="1"/>
        <end position="27"/>
    </location>
</feature>
<dbReference type="InterPro" id="IPR051470">
    <property type="entry name" value="Thiol:disulfide_interchange"/>
</dbReference>
<keyword evidence="11" id="KW-1185">Reference proteome</keyword>
<proteinExistence type="inferred from homology"/>
<evidence type="ECO:0000259" key="8">
    <source>
        <dbReference type="Pfam" id="PF10411"/>
    </source>
</evidence>
<feature type="chain" id="PRO_5038163060" description="Thiol:disulfide interchange protein" evidence="7">
    <location>
        <begin position="28"/>
        <end position="276"/>
    </location>
</feature>
<dbReference type="Gene3D" id="3.10.450.70">
    <property type="entry name" value="Disulphide bond isomerase, DsbC/G, N-terminal"/>
    <property type="match status" value="1"/>
</dbReference>
<dbReference type="EMBL" id="JACXLD010000014">
    <property type="protein sequence ID" value="MBD2860179.1"/>
    <property type="molecule type" value="Genomic_DNA"/>
</dbReference>
<evidence type="ECO:0000259" key="9">
    <source>
        <dbReference type="Pfam" id="PF13098"/>
    </source>
</evidence>
<evidence type="ECO:0000256" key="1">
    <source>
        <dbReference type="ARBA" id="ARBA00004418"/>
    </source>
</evidence>
<dbReference type="InterPro" id="IPR012336">
    <property type="entry name" value="Thioredoxin-like_fold"/>
</dbReference>
<reference evidence="10" key="1">
    <citation type="submission" date="2020-09" db="EMBL/GenBank/DDBJ databases">
        <authorList>
            <person name="Yoon J.-W."/>
        </authorList>
    </citation>
    <scope>NUCLEOTIDE SEQUENCE</scope>
    <source>
        <strain evidence="10">KMU-158</strain>
    </source>
</reference>
<dbReference type="Proteomes" id="UP000610558">
    <property type="component" value="Unassembled WGS sequence"/>
</dbReference>
<dbReference type="GO" id="GO:0042597">
    <property type="term" value="C:periplasmic space"/>
    <property type="evidence" value="ECO:0007669"/>
    <property type="project" value="UniProtKB-SubCell"/>
</dbReference>
<evidence type="ECO:0000256" key="6">
    <source>
        <dbReference type="ARBA" id="ARBA00023284"/>
    </source>
</evidence>
<comment type="caution">
    <text evidence="10">The sequence shown here is derived from an EMBL/GenBank/DDBJ whole genome shotgun (WGS) entry which is preliminary data.</text>
</comment>
<dbReference type="AlphaFoldDB" id="A0A927GY83"/>
<dbReference type="Pfam" id="PF10411">
    <property type="entry name" value="DsbC_N"/>
    <property type="match status" value="1"/>
</dbReference>
<name>A0A927GY83_9GAMM</name>
<comment type="function">
    <text evidence="7">Required for disulfide bond formation in some periplasmic proteins. Acts by transferring its disulfide bond to other proteins and is reduced in the process.</text>
</comment>
<dbReference type="CDD" id="cd03020">
    <property type="entry name" value="DsbA_DsbC_DsbG"/>
    <property type="match status" value="1"/>
</dbReference>
<evidence type="ECO:0000256" key="2">
    <source>
        <dbReference type="ARBA" id="ARBA00009813"/>
    </source>
</evidence>
<dbReference type="InterPro" id="IPR036249">
    <property type="entry name" value="Thioredoxin-like_sf"/>
</dbReference>
<comment type="subcellular location">
    <subcellularLocation>
        <location evidence="1 7">Periplasm</location>
    </subcellularLocation>
</comment>
<dbReference type="PANTHER" id="PTHR35272:SF3">
    <property type="entry name" value="THIOL:DISULFIDE INTERCHANGE PROTEIN DSBC"/>
    <property type="match status" value="1"/>
</dbReference>
<sequence length="276" mass="29751">MNILSKRSAAVALFAVLGSAAPLLVSAQENEGGIVSKIKGFFGDSEVQVEVNAGVESGAVQAITAAFSKSRPGLRIETIAKSEFPGLYDVQFKNGPQVISNENGQYFIVGEVYENTENGIENVAERKLMPMRAKLLAEVDAKDMITFSPKGETKGVMYVFTDVDCGYCQKLHREVPELNANGIEVRYLAFPRAGQNSPTYNKMVTAWCADDRQQAMNVLKSRGQVAIKTCEPNPVQAQYQLGVALGVTGTPAIVTQSGKLIPGYRPAKDLVAIAVE</sequence>
<dbReference type="Pfam" id="PF13098">
    <property type="entry name" value="Thioredoxin_2"/>
    <property type="match status" value="1"/>
</dbReference>
<dbReference type="InterPro" id="IPR009094">
    <property type="entry name" value="DiS-bond_isomerase_DsbC/G_N_sf"/>
</dbReference>
<evidence type="ECO:0000256" key="7">
    <source>
        <dbReference type="RuleBase" id="RU364038"/>
    </source>
</evidence>
<comment type="similarity">
    <text evidence="2 7">Belongs to the thioredoxin family. DsbC subfamily.</text>
</comment>
<feature type="domain" description="Disulphide bond isomerase DsbC/G N-terminal" evidence="8">
    <location>
        <begin position="59"/>
        <end position="122"/>
    </location>
</feature>
<dbReference type="PANTHER" id="PTHR35272">
    <property type="entry name" value="THIOL:DISULFIDE INTERCHANGE PROTEIN DSBC-RELATED"/>
    <property type="match status" value="1"/>
</dbReference>
<evidence type="ECO:0000313" key="11">
    <source>
        <dbReference type="Proteomes" id="UP000610558"/>
    </source>
</evidence>
<evidence type="ECO:0000313" key="10">
    <source>
        <dbReference type="EMBL" id="MBD2860179.1"/>
    </source>
</evidence>